<name>A0A4Q7ZCM1_9GAMM</name>
<dbReference type="SUPFAM" id="SSF50341">
    <property type="entry name" value="CheW-like"/>
    <property type="match status" value="1"/>
</dbReference>
<evidence type="ECO:0000313" key="3">
    <source>
        <dbReference type="EMBL" id="RZU47735.1"/>
    </source>
</evidence>
<feature type="region of interest" description="Disordered" evidence="1">
    <location>
        <begin position="1"/>
        <end position="26"/>
    </location>
</feature>
<protein>
    <submittedName>
        <fullName evidence="3">CheW protein</fullName>
    </submittedName>
</protein>
<dbReference type="SMART" id="SM00260">
    <property type="entry name" value="CheW"/>
    <property type="match status" value="1"/>
</dbReference>
<dbReference type="GO" id="GO:0005829">
    <property type="term" value="C:cytosol"/>
    <property type="evidence" value="ECO:0007669"/>
    <property type="project" value="TreeGrafter"/>
</dbReference>
<dbReference type="RefSeq" id="WP_165391314.1">
    <property type="nucleotide sequence ID" value="NZ_SHKX01000010.1"/>
</dbReference>
<reference evidence="3 4" key="1">
    <citation type="submission" date="2019-02" db="EMBL/GenBank/DDBJ databases">
        <title>Genomic Encyclopedia of Type Strains, Phase IV (KMG-IV): sequencing the most valuable type-strain genomes for metagenomic binning, comparative biology and taxonomic classification.</title>
        <authorList>
            <person name="Goeker M."/>
        </authorList>
    </citation>
    <scope>NUCLEOTIDE SEQUENCE [LARGE SCALE GENOMIC DNA]</scope>
    <source>
        <strain evidence="3 4">DSM 105135</strain>
    </source>
</reference>
<dbReference type="Gene3D" id="2.30.30.40">
    <property type="entry name" value="SH3 Domains"/>
    <property type="match status" value="1"/>
</dbReference>
<evidence type="ECO:0000259" key="2">
    <source>
        <dbReference type="PROSITE" id="PS50851"/>
    </source>
</evidence>
<dbReference type="AlphaFoldDB" id="A0A4Q7ZCM1"/>
<dbReference type="Gene3D" id="2.40.50.180">
    <property type="entry name" value="CheA-289, Domain 4"/>
    <property type="match status" value="1"/>
</dbReference>
<dbReference type="Pfam" id="PF01584">
    <property type="entry name" value="CheW"/>
    <property type="match status" value="1"/>
</dbReference>
<sequence length="198" mass="21546">MDDGSDNAGGTASHGRIQASTLMPEGRRREILRERARLLARRPEPLREEMESESFIAVRIGPAGRYGVPYRCIEEIVVMPEVTPVPCTPPAFAGVVNYRGELLSVLNLKAFFHRDPEPPGRNIGIVVLRSGRGMAGLWVDEVLGNDTFEPGRLASFQAGPGHAGHHLILGVHAGHVCMLNVVAMLESPLLQVNEVLES</sequence>
<keyword evidence="4" id="KW-1185">Reference proteome</keyword>
<evidence type="ECO:0000256" key="1">
    <source>
        <dbReference type="SAM" id="MobiDB-lite"/>
    </source>
</evidence>
<comment type="caution">
    <text evidence="3">The sequence shown here is derived from an EMBL/GenBank/DDBJ whole genome shotgun (WGS) entry which is preliminary data.</text>
</comment>
<dbReference type="InterPro" id="IPR002545">
    <property type="entry name" value="CheW-lke_dom"/>
</dbReference>
<dbReference type="PROSITE" id="PS50851">
    <property type="entry name" value="CHEW"/>
    <property type="match status" value="1"/>
</dbReference>
<feature type="domain" description="CheW-like" evidence="2">
    <location>
        <begin position="52"/>
        <end position="190"/>
    </location>
</feature>
<dbReference type="Proteomes" id="UP000292423">
    <property type="component" value="Unassembled WGS sequence"/>
</dbReference>
<dbReference type="PANTHER" id="PTHR22617:SF23">
    <property type="entry name" value="CHEMOTAXIS PROTEIN CHEW"/>
    <property type="match status" value="1"/>
</dbReference>
<accession>A0A4Q7ZCM1</accession>
<dbReference type="PANTHER" id="PTHR22617">
    <property type="entry name" value="CHEMOTAXIS SENSOR HISTIDINE KINASE-RELATED"/>
    <property type="match status" value="1"/>
</dbReference>
<gene>
    <name evidence="3" type="ORF">EV700_0702</name>
</gene>
<dbReference type="EMBL" id="SHKX01000010">
    <property type="protein sequence ID" value="RZU47735.1"/>
    <property type="molecule type" value="Genomic_DNA"/>
</dbReference>
<dbReference type="InterPro" id="IPR039315">
    <property type="entry name" value="CheW"/>
</dbReference>
<dbReference type="GO" id="GO:0006935">
    <property type="term" value="P:chemotaxis"/>
    <property type="evidence" value="ECO:0007669"/>
    <property type="project" value="InterPro"/>
</dbReference>
<organism evidence="3 4">
    <name type="scientific">Fluviicoccus keumensis</name>
    <dbReference type="NCBI Taxonomy" id="1435465"/>
    <lineage>
        <taxon>Bacteria</taxon>
        <taxon>Pseudomonadati</taxon>
        <taxon>Pseudomonadota</taxon>
        <taxon>Gammaproteobacteria</taxon>
        <taxon>Moraxellales</taxon>
        <taxon>Moraxellaceae</taxon>
        <taxon>Fluviicoccus</taxon>
    </lineage>
</organism>
<evidence type="ECO:0000313" key="4">
    <source>
        <dbReference type="Proteomes" id="UP000292423"/>
    </source>
</evidence>
<proteinExistence type="predicted"/>
<dbReference type="InterPro" id="IPR036061">
    <property type="entry name" value="CheW-like_dom_sf"/>
</dbReference>
<dbReference type="GO" id="GO:0007165">
    <property type="term" value="P:signal transduction"/>
    <property type="evidence" value="ECO:0007669"/>
    <property type="project" value="InterPro"/>
</dbReference>